<dbReference type="Gene3D" id="1.10.630.10">
    <property type="entry name" value="Cytochrome P450"/>
    <property type="match status" value="1"/>
</dbReference>
<dbReference type="OrthoDB" id="1470350at2759"/>
<dbReference type="Proteomes" id="UP000799766">
    <property type="component" value="Unassembled WGS sequence"/>
</dbReference>
<dbReference type="GO" id="GO:0020037">
    <property type="term" value="F:heme binding"/>
    <property type="evidence" value="ECO:0007669"/>
    <property type="project" value="InterPro"/>
</dbReference>
<keyword evidence="2 4" id="KW-0479">Metal-binding</keyword>
<dbReference type="GO" id="GO:0004497">
    <property type="term" value="F:monooxygenase activity"/>
    <property type="evidence" value="ECO:0007669"/>
    <property type="project" value="UniProtKB-KW"/>
</dbReference>
<dbReference type="InterPro" id="IPR002401">
    <property type="entry name" value="Cyt_P450_E_grp-I"/>
</dbReference>
<comment type="similarity">
    <text evidence="5">Belongs to the cytochrome P450 family.</text>
</comment>
<name>A0A6A6PAH5_9PEZI</name>
<evidence type="ECO:0000313" key="6">
    <source>
        <dbReference type="EMBL" id="KAF2460945.1"/>
    </source>
</evidence>
<dbReference type="PANTHER" id="PTHR24305">
    <property type="entry name" value="CYTOCHROME P450"/>
    <property type="match status" value="1"/>
</dbReference>
<evidence type="ECO:0000256" key="3">
    <source>
        <dbReference type="ARBA" id="ARBA00023004"/>
    </source>
</evidence>
<dbReference type="InterPro" id="IPR017972">
    <property type="entry name" value="Cyt_P450_CS"/>
</dbReference>
<evidence type="ECO:0000256" key="5">
    <source>
        <dbReference type="RuleBase" id="RU000461"/>
    </source>
</evidence>
<proteinExistence type="inferred from homology"/>
<dbReference type="PRINTS" id="PR00385">
    <property type="entry name" value="P450"/>
</dbReference>
<dbReference type="EMBL" id="MU001672">
    <property type="protein sequence ID" value="KAF2460945.1"/>
    <property type="molecule type" value="Genomic_DNA"/>
</dbReference>
<dbReference type="CDD" id="cd11059">
    <property type="entry name" value="CYP_fungal"/>
    <property type="match status" value="1"/>
</dbReference>
<dbReference type="GO" id="GO:0016705">
    <property type="term" value="F:oxidoreductase activity, acting on paired donors, with incorporation or reduction of molecular oxygen"/>
    <property type="evidence" value="ECO:0007669"/>
    <property type="project" value="InterPro"/>
</dbReference>
<sequence>MSSTSIFICLCISALLAGIHWLVLEPLVWSHTSQIPGPKLFAITKWRLAYEDWKGSRTRTINALHEKYGPVVRIGPNEVSFNSLTALRTIYGTGSGFERTSFYRMFDVYGKQNLFTFGTAKEHSERKKMIAHAYSKSVMIKGPAADLVRRKVAAFLEFLENDKERANEIFSSLHYFALDSISEFVYGDMGRTDALGKSEADRTLIRDILDPARRRLSWFSVHFPGSTKWLYTRTKFMERLVTPFLPMQKPTYSGIRDFALKVWQTFLSAPESDKVRPSMQNSVMGTLWKHHSSQKAGGLQDLDIASECADHLLAGIDTTSDTLMFLIWALSRPENSCFQKKLADEVSTIPMCSVDDRGVPSVDVCERLVYLHAVIKETLRLYAPLPASEPRSSPRDTVIDAFKIPARTVVSMSPYSLHRNAEIFENALRFDPERWLGESAKVPEMKKWWWAFSSGGRMCIGMHLAMAEMTTLVATVYRNYVTSIRQGFEGITPGITSRFEVFYDASVPEMKEHTCLISFSRR</sequence>
<organism evidence="6 7">
    <name type="scientific">Lineolata rhizophorae</name>
    <dbReference type="NCBI Taxonomy" id="578093"/>
    <lineage>
        <taxon>Eukaryota</taxon>
        <taxon>Fungi</taxon>
        <taxon>Dikarya</taxon>
        <taxon>Ascomycota</taxon>
        <taxon>Pezizomycotina</taxon>
        <taxon>Dothideomycetes</taxon>
        <taxon>Dothideomycetes incertae sedis</taxon>
        <taxon>Lineolatales</taxon>
        <taxon>Lineolataceae</taxon>
        <taxon>Lineolata</taxon>
    </lineage>
</organism>
<dbReference type="PROSITE" id="PS00086">
    <property type="entry name" value="CYTOCHROME_P450"/>
    <property type="match status" value="1"/>
</dbReference>
<keyword evidence="5" id="KW-0560">Oxidoreductase</keyword>
<reference evidence="6" key="1">
    <citation type="journal article" date="2020" name="Stud. Mycol.">
        <title>101 Dothideomycetes genomes: a test case for predicting lifestyles and emergence of pathogens.</title>
        <authorList>
            <person name="Haridas S."/>
            <person name="Albert R."/>
            <person name="Binder M."/>
            <person name="Bloem J."/>
            <person name="Labutti K."/>
            <person name="Salamov A."/>
            <person name="Andreopoulos B."/>
            <person name="Baker S."/>
            <person name="Barry K."/>
            <person name="Bills G."/>
            <person name="Bluhm B."/>
            <person name="Cannon C."/>
            <person name="Castanera R."/>
            <person name="Culley D."/>
            <person name="Daum C."/>
            <person name="Ezra D."/>
            <person name="Gonzalez J."/>
            <person name="Henrissat B."/>
            <person name="Kuo A."/>
            <person name="Liang C."/>
            <person name="Lipzen A."/>
            <person name="Lutzoni F."/>
            <person name="Magnuson J."/>
            <person name="Mondo S."/>
            <person name="Nolan M."/>
            <person name="Ohm R."/>
            <person name="Pangilinan J."/>
            <person name="Park H.-J."/>
            <person name="Ramirez L."/>
            <person name="Alfaro M."/>
            <person name="Sun H."/>
            <person name="Tritt A."/>
            <person name="Yoshinaga Y."/>
            <person name="Zwiers L.-H."/>
            <person name="Turgeon B."/>
            <person name="Goodwin S."/>
            <person name="Spatafora J."/>
            <person name="Crous P."/>
            <person name="Grigoriev I."/>
        </authorList>
    </citation>
    <scope>NUCLEOTIDE SEQUENCE</scope>
    <source>
        <strain evidence="6">ATCC 16933</strain>
    </source>
</reference>
<evidence type="ECO:0000256" key="1">
    <source>
        <dbReference type="ARBA" id="ARBA00001971"/>
    </source>
</evidence>
<evidence type="ECO:0000313" key="7">
    <source>
        <dbReference type="Proteomes" id="UP000799766"/>
    </source>
</evidence>
<dbReference type="InterPro" id="IPR036396">
    <property type="entry name" value="Cyt_P450_sf"/>
</dbReference>
<feature type="binding site" description="axial binding residue" evidence="4">
    <location>
        <position position="459"/>
    </location>
    <ligand>
        <name>heme</name>
        <dbReference type="ChEBI" id="CHEBI:30413"/>
    </ligand>
    <ligandPart>
        <name>Fe</name>
        <dbReference type="ChEBI" id="CHEBI:18248"/>
    </ligandPart>
</feature>
<evidence type="ECO:0000256" key="2">
    <source>
        <dbReference type="ARBA" id="ARBA00022723"/>
    </source>
</evidence>
<gene>
    <name evidence="6" type="ORF">BDY21DRAFT_278982</name>
</gene>
<protein>
    <submittedName>
        <fullName evidence="6">Benzoate 4-monooxygenase cytochrome P450</fullName>
    </submittedName>
</protein>
<keyword evidence="7" id="KW-1185">Reference proteome</keyword>
<keyword evidence="5 6" id="KW-0503">Monooxygenase</keyword>
<dbReference type="AlphaFoldDB" id="A0A6A6PAH5"/>
<dbReference type="Pfam" id="PF00067">
    <property type="entry name" value="p450"/>
    <property type="match status" value="1"/>
</dbReference>
<dbReference type="GO" id="GO:0005506">
    <property type="term" value="F:iron ion binding"/>
    <property type="evidence" value="ECO:0007669"/>
    <property type="project" value="InterPro"/>
</dbReference>
<accession>A0A6A6PAH5</accession>
<dbReference type="InterPro" id="IPR050121">
    <property type="entry name" value="Cytochrome_P450_monoxygenase"/>
</dbReference>
<comment type="cofactor">
    <cofactor evidence="1 4">
        <name>heme</name>
        <dbReference type="ChEBI" id="CHEBI:30413"/>
    </cofactor>
</comment>
<evidence type="ECO:0000256" key="4">
    <source>
        <dbReference type="PIRSR" id="PIRSR602401-1"/>
    </source>
</evidence>
<dbReference type="PRINTS" id="PR00463">
    <property type="entry name" value="EP450I"/>
</dbReference>
<dbReference type="PANTHER" id="PTHR24305:SF164">
    <property type="entry name" value="P450, PUTATIVE (EUROFUNG)-RELATED"/>
    <property type="match status" value="1"/>
</dbReference>
<dbReference type="SUPFAM" id="SSF48264">
    <property type="entry name" value="Cytochrome P450"/>
    <property type="match status" value="1"/>
</dbReference>
<dbReference type="InterPro" id="IPR001128">
    <property type="entry name" value="Cyt_P450"/>
</dbReference>
<keyword evidence="3 4" id="KW-0408">Iron</keyword>
<keyword evidence="4 5" id="KW-0349">Heme</keyword>